<evidence type="ECO:0000313" key="5">
    <source>
        <dbReference type="Proteomes" id="UP000067711"/>
    </source>
</evidence>
<organism evidence="4 5">
    <name type="scientific">Burkholderia mayonis</name>
    <dbReference type="NCBI Taxonomy" id="1385591"/>
    <lineage>
        <taxon>Bacteria</taxon>
        <taxon>Pseudomonadati</taxon>
        <taxon>Pseudomonadota</taxon>
        <taxon>Betaproteobacteria</taxon>
        <taxon>Burkholderiales</taxon>
        <taxon>Burkholderiaceae</taxon>
        <taxon>Burkholderia</taxon>
        <taxon>pseudomallei group</taxon>
    </lineage>
</organism>
<gene>
    <name evidence="4" type="ORF">WS71_09350</name>
</gene>
<dbReference type="PANTHER" id="PTHR11645">
    <property type="entry name" value="PYRROLINE-5-CARBOXYLATE REDUCTASE"/>
    <property type="match status" value="1"/>
</dbReference>
<dbReference type="GO" id="GO:0004735">
    <property type="term" value="F:pyrroline-5-carboxylate reductase activity"/>
    <property type="evidence" value="ECO:0007669"/>
    <property type="project" value="TreeGrafter"/>
</dbReference>
<sequence length="295" mass="31827">MAEQIDLSKVIGGDGMTSQRIGIVGAGHLGVALASRLIDVGFDRGNVWLGHRGSQKSYATSATAGVEDRLVDVDAVMQNCDVILYTVRPIDYGMISNYKLRDGQIIISFLAGVSLSRLSDVAHGSGSIARAIISAPDTISSGQALGVTCGDMDENARDLFKSMVAHILHVRSENQFEPVTVLGTCLPFILMYCDFIGVAVDDREILKCAQEYGLGEWKGVIDWARRVRPGDLNSNEIENYVNHCATPGGIAEKIMSSLRLHGDFARTVREAIEHAQTMLCVQLEKHGSIGLGGHV</sequence>
<dbReference type="AlphaFoldDB" id="A0A1B4FUW1"/>
<dbReference type="SUPFAM" id="SSF51735">
    <property type="entry name" value="NAD(P)-binding Rossmann-fold domains"/>
    <property type="match status" value="1"/>
</dbReference>
<evidence type="ECO:0000256" key="2">
    <source>
        <dbReference type="ARBA" id="ARBA00023002"/>
    </source>
</evidence>
<evidence type="ECO:0000313" key="4">
    <source>
        <dbReference type="EMBL" id="AOJ07493.1"/>
    </source>
</evidence>
<evidence type="ECO:0000256" key="1">
    <source>
        <dbReference type="ARBA" id="ARBA00005525"/>
    </source>
</evidence>
<proteinExistence type="inferred from homology"/>
<feature type="domain" description="Pyrroline-5-carboxylate reductase catalytic N-terminal" evidence="3">
    <location>
        <begin position="20"/>
        <end position="112"/>
    </location>
</feature>
<name>A0A1B4FUW1_9BURK</name>
<dbReference type="InterPro" id="IPR028939">
    <property type="entry name" value="P5C_Rdtase_cat_N"/>
</dbReference>
<dbReference type="Proteomes" id="UP000067711">
    <property type="component" value="Chromosome 2"/>
</dbReference>
<evidence type="ECO:0000259" key="3">
    <source>
        <dbReference type="Pfam" id="PF03807"/>
    </source>
</evidence>
<dbReference type="RefSeq" id="WP_082727735.1">
    <property type="nucleotide sequence ID" value="NZ_CP013388.1"/>
</dbReference>
<protein>
    <submittedName>
        <fullName evidence="4">ProC</fullName>
    </submittedName>
</protein>
<accession>A0A1B4FUW1</accession>
<reference evidence="4 5" key="1">
    <citation type="submission" date="2015-12" db="EMBL/GenBank/DDBJ databases">
        <title>Diversity of Burkholderia near neighbor genomes.</title>
        <authorList>
            <person name="Sahl J."/>
            <person name="Wagner D."/>
            <person name="Keim P."/>
        </authorList>
    </citation>
    <scope>NUCLEOTIDE SEQUENCE [LARGE SCALE GENOMIC DNA]</scope>
    <source>
        <strain evidence="4 5">BDU8</strain>
    </source>
</reference>
<comment type="similarity">
    <text evidence="1">Belongs to the pyrroline-5-carboxylate reductase family.</text>
</comment>
<dbReference type="Gene3D" id="3.40.50.720">
    <property type="entry name" value="NAD(P)-binding Rossmann-like Domain"/>
    <property type="match status" value="1"/>
</dbReference>
<dbReference type="EMBL" id="CP013388">
    <property type="protein sequence ID" value="AOJ07493.1"/>
    <property type="molecule type" value="Genomic_DNA"/>
</dbReference>
<keyword evidence="2" id="KW-0560">Oxidoreductase</keyword>
<dbReference type="Pfam" id="PF03807">
    <property type="entry name" value="F420_oxidored"/>
    <property type="match status" value="1"/>
</dbReference>
<dbReference type="GO" id="GO:0055129">
    <property type="term" value="P:L-proline biosynthetic process"/>
    <property type="evidence" value="ECO:0007669"/>
    <property type="project" value="TreeGrafter"/>
</dbReference>
<dbReference type="PANTHER" id="PTHR11645:SF0">
    <property type="entry name" value="PYRROLINE-5-CARBOXYLATE REDUCTASE 3"/>
    <property type="match status" value="1"/>
</dbReference>
<dbReference type="InterPro" id="IPR036291">
    <property type="entry name" value="NAD(P)-bd_dom_sf"/>
</dbReference>